<keyword evidence="1" id="KW-0472">Membrane</keyword>
<gene>
    <name evidence="2" type="ORF">AAA073_06055</name>
</gene>
<feature type="transmembrane region" description="Helical" evidence="1">
    <location>
        <begin position="7"/>
        <end position="28"/>
    </location>
</feature>
<keyword evidence="1" id="KW-1133">Transmembrane helix</keyword>
<comment type="caution">
    <text evidence="2">The sequence shown here is derived from an EMBL/GenBank/DDBJ whole genome shotgun (WGS) entry which is preliminary data.</text>
</comment>
<dbReference type="Proteomes" id="UP001491691">
    <property type="component" value="Unassembled WGS sequence"/>
</dbReference>
<protein>
    <submittedName>
        <fullName evidence="2">Uncharacterized protein</fullName>
    </submittedName>
</protein>
<dbReference type="RefSeq" id="WP_019108368.1">
    <property type="nucleotide sequence ID" value="NZ_CABKRY010000002.1"/>
</dbReference>
<accession>A0ABV1J280</accession>
<evidence type="ECO:0000313" key="3">
    <source>
        <dbReference type="Proteomes" id="UP001491691"/>
    </source>
</evidence>
<organism evidence="2 3">
    <name type="scientific">Peptoniphilus senegalensis</name>
    <dbReference type="NCBI Taxonomy" id="1465757"/>
    <lineage>
        <taxon>Bacteria</taxon>
        <taxon>Bacillati</taxon>
        <taxon>Bacillota</taxon>
        <taxon>Tissierellia</taxon>
        <taxon>Tissierellales</taxon>
        <taxon>Peptoniphilaceae</taxon>
        <taxon>Peptoniphilus</taxon>
    </lineage>
</organism>
<dbReference type="EMBL" id="JBBNPP010000010">
    <property type="protein sequence ID" value="MEQ3346995.1"/>
    <property type="molecule type" value="Genomic_DNA"/>
</dbReference>
<feature type="transmembrane region" description="Helical" evidence="1">
    <location>
        <begin position="101"/>
        <end position="123"/>
    </location>
</feature>
<evidence type="ECO:0000313" key="2">
    <source>
        <dbReference type="EMBL" id="MEQ3346995.1"/>
    </source>
</evidence>
<keyword evidence="3" id="KW-1185">Reference proteome</keyword>
<feature type="transmembrane region" description="Helical" evidence="1">
    <location>
        <begin position="75"/>
        <end position="95"/>
    </location>
</feature>
<reference evidence="2 3" key="1">
    <citation type="submission" date="2024-04" db="EMBL/GenBank/DDBJ databases">
        <title>Human intestinal bacterial collection.</title>
        <authorList>
            <person name="Pauvert C."/>
            <person name="Hitch T.C.A."/>
            <person name="Clavel T."/>
        </authorList>
    </citation>
    <scope>NUCLEOTIDE SEQUENCE [LARGE SCALE GENOMIC DNA]</scope>
    <source>
        <strain evidence="2 3">CLA-SR-H019</strain>
    </source>
</reference>
<name>A0ABV1J280_9FIRM</name>
<feature type="transmembrane region" description="Helical" evidence="1">
    <location>
        <begin position="40"/>
        <end position="63"/>
    </location>
</feature>
<evidence type="ECO:0000256" key="1">
    <source>
        <dbReference type="SAM" id="Phobius"/>
    </source>
</evidence>
<keyword evidence="1" id="KW-0812">Transmembrane</keyword>
<sequence>MKKYINFITSLFLFPILNIISLKIFGYIGGRIQATFDIKYMIILALLKILMILFLGFMLAYYFNFARKLSKKSAGIFFLIEILILVVYVVTKKYYLSEKFFYLYDFNVLYFFLILGENIFLLLNKGQQ</sequence>
<proteinExistence type="predicted"/>